<keyword evidence="2" id="KW-1185">Reference proteome</keyword>
<reference evidence="2" key="2">
    <citation type="submission" date="2016-01" db="EMBL/GenBank/DDBJ databases">
        <title>Complete genome sequence of Agromyces aureus AR33T and comparison with related organisms.</title>
        <authorList>
            <person name="Corretto E."/>
            <person name="Antonielli L."/>
            <person name="Sessitsch A."/>
            <person name="Brader G."/>
        </authorList>
    </citation>
    <scope>NUCLEOTIDE SEQUENCE [LARGE SCALE GENOMIC DNA]</scope>
    <source>
        <strain evidence="2">AR33</strain>
    </source>
</reference>
<evidence type="ECO:0000313" key="1">
    <source>
        <dbReference type="EMBL" id="ANJ27338.1"/>
    </source>
</evidence>
<dbReference type="AlphaFoldDB" id="A0A191WGN7"/>
<accession>A0A191WGN7</accession>
<dbReference type="Proteomes" id="UP000078437">
    <property type="component" value="Chromosome"/>
</dbReference>
<reference evidence="1 2" key="1">
    <citation type="journal article" date="2016" name="Int. J. Syst. Evol. Microbiol.">
        <title>Agromyces aureus sp. nov., isolated from the rhizosphere of Salix caprea L. grown in a heavy-metal-contaminated soil.</title>
        <authorList>
            <person name="Corretto E."/>
            <person name="Antonielli L."/>
            <person name="Sessitsch A."/>
            <person name="Compant S."/>
            <person name="Gorfer M."/>
            <person name="Kuffner M."/>
            <person name="Brader G."/>
        </authorList>
    </citation>
    <scope>NUCLEOTIDE SEQUENCE [LARGE SCALE GENOMIC DNA]</scope>
    <source>
        <strain evidence="1 2">AR33</strain>
    </source>
</reference>
<sequence>MIDGSAGHDHFAQGNVTLVVGQDVSVDGMSAAHAMSALVTLAFLRSVDAVFKMLAASAARFHERVVRRSGLVVLHPEPLLSRVPAMSWPDLLSPPSRSIVIAPRRGPPLAAR</sequence>
<dbReference type="KEGG" id="agy:ATC03_12035"/>
<evidence type="ECO:0000313" key="2">
    <source>
        <dbReference type="Proteomes" id="UP000078437"/>
    </source>
</evidence>
<dbReference type="EMBL" id="CP013979">
    <property type="protein sequence ID" value="ANJ27338.1"/>
    <property type="molecule type" value="Genomic_DNA"/>
</dbReference>
<gene>
    <name evidence="1" type="ORF">ATC03_12035</name>
</gene>
<protein>
    <submittedName>
        <fullName evidence="1">Uncharacterized protein</fullName>
    </submittedName>
</protein>
<name>A0A191WGN7_9MICO</name>
<organism evidence="1 2">
    <name type="scientific">Agromyces aureus</name>
    <dbReference type="NCBI Taxonomy" id="453304"/>
    <lineage>
        <taxon>Bacteria</taxon>
        <taxon>Bacillati</taxon>
        <taxon>Actinomycetota</taxon>
        <taxon>Actinomycetes</taxon>
        <taxon>Micrococcales</taxon>
        <taxon>Microbacteriaceae</taxon>
        <taxon>Agromyces</taxon>
    </lineage>
</organism>
<proteinExistence type="predicted"/>
<dbReference type="STRING" id="453304.ATC03_12035"/>